<organism evidence="1 2">
    <name type="scientific">Dendrobium chrysotoxum</name>
    <name type="common">Orchid</name>
    <dbReference type="NCBI Taxonomy" id="161865"/>
    <lineage>
        <taxon>Eukaryota</taxon>
        <taxon>Viridiplantae</taxon>
        <taxon>Streptophyta</taxon>
        <taxon>Embryophyta</taxon>
        <taxon>Tracheophyta</taxon>
        <taxon>Spermatophyta</taxon>
        <taxon>Magnoliopsida</taxon>
        <taxon>Liliopsida</taxon>
        <taxon>Asparagales</taxon>
        <taxon>Orchidaceae</taxon>
        <taxon>Epidendroideae</taxon>
        <taxon>Malaxideae</taxon>
        <taxon>Dendrobiinae</taxon>
        <taxon>Dendrobium</taxon>
    </lineage>
</organism>
<dbReference type="AlphaFoldDB" id="A0AAV7GW76"/>
<dbReference type="Proteomes" id="UP000775213">
    <property type="component" value="Unassembled WGS sequence"/>
</dbReference>
<accession>A0AAV7GW76</accession>
<sequence>MRSGKLRSARDPRIRYAARSYAIAASSAVSNVPNQTLAPFLAGSLISAANFPHGRRLTPR</sequence>
<protein>
    <submittedName>
        <fullName evidence="1">Uncharacterized protein</fullName>
    </submittedName>
</protein>
<keyword evidence="2" id="KW-1185">Reference proteome</keyword>
<name>A0AAV7GW76_DENCH</name>
<gene>
    <name evidence="1" type="ORF">IEQ34_006243</name>
</gene>
<evidence type="ECO:0000313" key="1">
    <source>
        <dbReference type="EMBL" id="KAH0466140.1"/>
    </source>
</evidence>
<proteinExistence type="predicted"/>
<reference evidence="1 2" key="1">
    <citation type="journal article" date="2021" name="Hortic Res">
        <title>Chromosome-scale assembly of the Dendrobium chrysotoxum genome enhances the understanding of orchid evolution.</title>
        <authorList>
            <person name="Zhang Y."/>
            <person name="Zhang G.Q."/>
            <person name="Zhang D."/>
            <person name="Liu X.D."/>
            <person name="Xu X.Y."/>
            <person name="Sun W.H."/>
            <person name="Yu X."/>
            <person name="Zhu X."/>
            <person name="Wang Z.W."/>
            <person name="Zhao X."/>
            <person name="Zhong W.Y."/>
            <person name="Chen H."/>
            <person name="Yin W.L."/>
            <person name="Huang T."/>
            <person name="Niu S.C."/>
            <person name="Liu Z.J."/>
        </authorList>
    </citation>
    <scope>NUCLEOTIDE SEQUENCE [LARGE SCALE GENOMIC DNA]</scope>
    <source>
        <strain evidence="1">Lindl</strain>
    </source>
</reference>
<evidence type="ECO:0000313" key="2">
    <source>
        <dbReference type="Proteomes" id="UP000775213"/>
    </source>
</evidence>
<comment type="caution">
    <text evidence="1">The sequence shown here is derived from an EMBL/GenBank/DDBJ whole genome shotgun (WGS) entry which is preliminary data.</text>
</comment>
<dbReference type="EMBL" id="JAGFBR010000006">
    <property type="protein sequence ID" value="KAH0466140.1"/>
    <property type="molecule type" value="Genomic_DNA"/>
</dbReference>